<organism evidence="7 8">
    <name type="scientific">Kordiimonas sediminis</name>
    <dbReference type="NCBI Taxonomy" id="1735581"/>
    <lineage>
        <taxon>Bacteria</taxon>
        <taxon>Pseudomonadati</taxon>
        <taxon>Pseudomonadota</taxon>
        <taxon>Alphaproteobacteria</taxon>
        <taxon>Kordiimonadales</taxon>
        <taxon>Kordiimonadaceae</taxon>
        <taxon>Kordiimonas</taxon>
    </lineage>
</organism>
<dbReference type="EMBL" id="BNCI01000001">
    <property type="protein sequence ID" value="GHF11447.1"/>
    <property type="molecule type" value="Genomic_DNA"/>
</dbReference>
<comment type="similarity">
    <text evidence="1">Belongs to the CFA/CMAS family.</text>
</comment>
<dbReference type="Pfam" id="PF02353">
    <property type="entry name" value="CMAS"/>
    <property type="match status" value="1"/>
</dbReference>
<proteinExistence type="inferred from homology"/>
<dbReference type="SUPFAM" id="SSF53335">
    <property type="entry name" value="S-adenosyl-L-methionine-dependent methyltransferases"/>
    <property type="match status" value="1"/>
</dbReference>
<dbReference type="GO" id="GO:0008168">
    <property type="term" value="F:methyltransferase activity"/>
    <property type="evidence" value="ECO:0007669"/>
    <property type="project" value="UniProtKB-KW"/>
</dbReference>
<name>A0A919AJP5_9PROT</name>
<evidence type="ECO:0000256" key="3">
    <source>
        <dbReference type="ARBA" id="ARBA00022679"/>
    </source>
</evidence>
<keyword evidence="4" id="KW-0949">S-adenosyl-L-methionine</keyword>
<dbReference type="InterPro" id="IPR003333">
    <property type="entry name" value="CMAS"/>
</dbReference>
<dbReference type="PANTHER" id="PTHR43667">
    <property type="entry name" value="CYCLOPROPANE-FATTY-ACYL-PHOSPHOLIPID SYNTHASE"/>
    <property type="match status" value="1"/>
</dbReference>
<accession>A0A919AJP5</accession>
<dbReference type="CDD" id="cd02440">
    <property type="entry name" value="AdoMet_MTases"/>
    <property type="match status" value="1"/>
</dbReference>
<keyword evidence="5" id="KW-0443">Lipid metabolism</keyword>
<protein>
    <submittedName>
        <fullName evidence="7">Cyclopropane-fatty-acyl-phospholipid synthase</fullName>
    </submittedName>
</protein>
<evidence type="ECO:0000256" key="4">
    <source>
        <dbReference type="ARBA" id="ARBA00022691"/>
    </source>
</evidence>
<dbReference type="PIRSF" id="PIRSF003085">
    <property type="entry name" value="CMAS"/>
    <property type="match status" value="1"/>
</dbReference>
<evidence type="ECO:0000256" key="5">
    <source>
        <dbReference type="ARBA" id="ARBA00023098"/>
    </source>
</evidence>
<dbReference type="AlphaFoldDB" id="A0A919AJP5"/>
<sequence>MKNPETLSDPVIDVGSDYLRSRSEQVQNGFLARHIKALFKNAQVGEITVVVKGRAPIVHRGMYPGSKVTLEICNWRAVWKYLTSGELGFADAFISGDLNIDSPGNLFSWYLANEEAVVNTPSATWLTGLWNRFTHKFLNNNNRSGSRKNISYHYDLGNDFYREWLDPTMSYSSGDFSKTTCLEQSQHAKYARICDAIDIQSGDRVLEIGCGWGGFAEHVVSRYGAEYKGITISREQLAYAQKRLENEPSADLVFEDYRDTQGKFDKIVSIEMFEAVGENHWPTYFETLKERLAENGRASIQVITIDHDRFLKYRDKVDFIQKYIFPGGMLPSKEAFREHANAAGLTVTDCFAFGPDYAETLRRWRESFITSWPRLQQQGFDDRFYRMWLYYLEYCEAGFDAGTIDVVQFSLRHQD</sequence>
<dbReference type="InterPro" id="IPR029063">
    <property type="entry name" value="SAM-dependent_MTases_sf"/>
</dbReference>
<evidence type="ECO:0000313" key="8">
    <source>
        <dbReference type="Proteomes" id="UP000630923"/>
    </source>
</evidence>
<dbReference type="Gene3D" id="3.40.50.150">
    <property type="entry name" value="Vaccinia Virus protein VP39"/>
    <property type="match status" value="1"/>
</dbReference>
<comment type="caution">
    <text evidence="7">The sequence shown here is derived from an EMBL/GenBank/DDBJ whole genome shotgun (WGS) entry which is preliminary data.</text>
</comment>
<dbReference type="Proteomes" id="UP000630923">
    <property type="component" value="Unassembled WGS sequence"/>
</dbReference>
<dbReference type="RefSeq" id="WP_191249654.1">
    <property type="nucleotide sequence ID" value="NZ_BNCI01000001.1"/>
</dbReference>
<evidence type="ECO:0000256" key="6">
    <source>
        <dbReference type="PIRSR" id="PIRSR003085-1"/>
    </source>
</evidence>
<dbReference type="InterPro" id="IPR050723">
    <property type="entry name" value="CFA/CMAS"/>
</dbReference>
<keyword evidence="2" id="KW-0489">Methyltransferase</keyword>
<keyword evidence="8" id="KW-1185">Reference proteome</keyword>
<dbReference type="GO" id="GO:0032259">
    <property type="term" value="P:methylation"/>
    <property type="evidence" value="ECO:0007669"/>
    <property type="project" value="UniProtKB-KW"/>
</dbReference>
<reference evidence="7" key="1">
    <citation type="journal article" date="2014" name="Int. J. Syst. Evol. Microbiol.">
        <title>Complete genome sequence of Corynebacterium casei LMG S-19264T (=DSM 44701T), isolated from a smear-ripened cheese.</title>
        <authorList>
            <consortium name="US DOE Joint Genome Institute (JGI-PGF)"/>
            <person name="Walter F."/>
            <person name="Albersmeier A."/>
            <person name="Kalinowski J."/>
            <person name="Ruckert C."/>
        </authorList>
    </citation>
    <scope>NUCLEOTIDE SEQUENCE</scope>
    <source>
        <strain evidence="7">KCTC 42590</strain>
    </source>
</reference>
<evidence type="ECO:0000256" key="1">
    <source>
        <dbReference type="ARBA" id="ARBA00010815"/>
    </source>
</evidence>
<evidence type="ECO:0000256" key="2">
    <source>
        <dbReference type="ARBA" id="ARBA00022603"/>
    </source>
</evidence>
<keyword evidence="3" id="KW-0808">Transferase</keyword>
<feature type="active site" evidence="6">
    <location>
        <position position="395"/>
    </location>
</feature>
<evidence type="ECO:0000313" key="7">
    <source>
        <dbReference type="EMBL" id="GHF11447.1"/>
    </source>
</evidence>
<reference evidence="7" key="2">
    <citation type="submission" date="2020-09" db="EMBL/GenBank/DDBJ databases">
        <authorList>
            <person name="Sun Q."/>
            <person name="Kim S."/>
        </authorList>
    </citation>
    <scope>NUCLEOTIDE SEQUENCE</scope>
    <source>
        <strain evidence="7">KCTC 42590</strain>
    </source>
</reference>
<gene>
    <name evidence="7" type="ORF">GCM10017044_01510</name>
</gene>
<dbReference type="PANTHER" id="PTHR43667:SF2">
    <property type="entry name" value="FATTY ACID C-METHYL TRANSFERASE"/>
    <property type="match status" value="1"/>
</dbReference>
<dbReference type="GO" id="GO:0008610">
    <property type="term" value="P:lipid biosynthetic process"/>
    <property type="evidence" value="ECO:0007669"/>
    <property type="project" value="InterPro"/>
</dbReference>